<keyword evidence="3 5" id="KW-1133">Transmembrane helix</keyword>
<proteinExistence type="inferred from homology"/>
<dbReference type="InterPro" id="IPR045214">
    <property type="entry name" value="Surf1/Surf4"/>
</dbReference>
<evidence type="ECO:0000256" key="1">
    <source>
        <dbReference type="ARBA" id="ARBA00004370"/>
    </source>
</evidence>
<evidence type="ECO:0000256" key="5">
    <source>
        <dbReference type="RuleBase" id="RU363076"/>
    </source>
</evidence>
<dbReference type="Proteomes" id="UP000054144">
    <property type="component" value="Unassembled WGS sequence"/>
</dbReference>
<dbReference type="Pfam" id="PF02104">
    <property type="entry name" value="SURF1"/>
    <property type="match status" value="1"/>
</dbReference>
<keyword evidence="5" id="KW-0999">Mitochondrion inner membrane</keyword>
<protein>
    <recommendedName>
        <fullName evidence="5">SURF1-like protein</fullName>
    </recommendedName>
</protein>
<comment type="similarity">
    <text evidence="5">Belongs to the SURF1 family.</text>
</comment>
<evidence type="ECO:0000256" key="2">
    <source>
        <dbReference type="ARBA" id="ARBA00022692"/>
    </source>
</evidence>
<comment type="subcellular location">
    <subcellularLocation>
        <location evidence="1">Membrane</location>
    </subcellularLocation>
    <subcellularLocation>
        <location evidence="5">Mitochondrion inner membrane</location>
        <topology evidence="5">Multi-pass membrane protein</topology>
    </subcellularLocation>
</comment>
<evidence type="ECO:0000256" key="3">
    <source>
        <dbReference type="ARBA" id="ARBA00022989"/>
    </source>
</evidence>
<dbReference type="AlphaFoldDB" id="A0A0D7AHP9"/>
<accession>A0A0D7AHP9</accession>
<evidence type="ECO:0000313" key="6">
    <source>
        <dbReference type="EMBL" id="KIY51264.1"/>
    </source>
</evidence>
<dbReference type="PROSITE" id="PS50895">
    <property type="entry name" value="SURF1"/>
    <property type="match status" value="1"/>
</dbReference>
<dbReference type="GO" id="GO:0005743">
    <property type="term" value="C:mitochondrial inner membrane"/>
    <property type="evidence" value="ECO:0007669"/>
    <property type="project" value="UniProtKB-SubCell"/>
</dbReference>
<sequence>MYPLRHALTASRNLFNFRRSNVPALYKPKTDSFFSPILALVATIPIFTFGLGIWQLKRLKWKVNLIDELEEKLQLDPLHLPLRVNLKVLPEFTWRKVYAKGVWDHAHTMLVGPRVYNEQQGFHVVTPLARSDGSTVLVDRGFVTREGAKKFHFDNEDGEVEVLGMLRQSQPKNFFTPANKPDEGIWYWTDVGAMAQYAGGSEVGVQPVFIEEVFDGNAGEAKGRVEHGIPLGRPATVDLRNAHLSYVITWFGLSAFTSFMLVRRRLSIDIEPFAG</sequence>
<dbReference type="PANTHER" id="PTHR23427:SF2">
    <property type="entry name" value="SURFEIT LOCUS PROTEIN 1"/>
    <property type="match status" value="1"/>
</dbReference>
<dbReference type="GO" id="GO:0033617">
    <property type="term" value="P:mitochondrial respiratory chain complex IV assembly"/>
    <property type="evidence" value="ECO:0007669"/>
    <property type="project" value="TreeGrafter"/>
</dbReference>
<organism evidence="6 7">
    <name type="scientific">Fistulina hepatica ATCC 64428</name>
    <dbReference type="NCBI Taxonomy" id="1128425"/>
    <lineage>
        <taxon>Eukaryota</taxon>
        <taxon>Fungi</taxon>
        <taxon>Dikarya</taxon>
        <taxon>Basidiomycota</taxon>
        <taxon>Agaricomycotina</taxon>
        <taxon>Agaricomycetes</taxon>
        <taxon>Agaricomycetidae</taxon>
        <taxon>Agaricales</taxon>
        <taxon>Fistulinaceae</taxon>
        <taxon>Fistulina</taxon>
    </lineage>
</organism>
<keyword evidence="2 5" id="KW-0812">Transmembrane</keyword>
<feature type="transmembrane region" description="Helical" evidence="5">
    <location>
        <begin position="33"/>
        <end position="54"/>
    </location>
</feature>
<name>A0A0D7AHP9_9AGAR</name>
<feature type="transmembrane region" description="Helical" evidence="5">
    <location>
        <begin position="243"/>
        <end position="262"/>
    </location>
</feature>
<keyword evidence="7" id="KW-1185">Reference proteome</keyword>
<dbReference type="PANTHER" id="PTHR23427">
    <property type="entry name" value="SURFEIT LOCUS PROTEIN"/>
    <property type="match status" value="1"/>
</dbReference>
<keyword evidence="5" id="KW-0496">Mitochondrion</keyword>
<dbReference type="EMBL" id="KN881666">
    <property type="protein sequence ID" value="KIY51264.1"/>
    <property type="molecule type" value="Genomic_DNA"/>
</dbReference>
<dbReference type="InterPro" id="IPR002994">
    <property type="entry name" value="Surf1/Shy1"/>
</dbReference>
<evidence type="ECO:0000256" key="4">
    <source>
        <dbReference type="ARBA" id="ARBA00023136"/>
    </source>
</evidence>
<keyword evidence="4 5" id="KW-0472">Membrane</keyword>
<dbReference type="OrthoDB" id="10040024at2759"/>
<gene>
    <name evidence="6" type="ORF">FISHEDRAFT_64288</name>
</gene>
<dbReference type="CDD" id="cd06662">
    <property type="entry name" value="SURF1"/>
    <property type="match status" value="1"/>
</dbReference>
<comment type="function">
    <text evidence="5">Probably involved in the biogenesis of the COX complex.</text>
</comment>
<evidence type="ECO:0000313" key="7">
    <source>
        <dbReference type="Proteomes" id="UP000054144"/>
    </source>
</evidence>
<reference evidence="6 7" key="1">
    <citation type="journal article" date="2015" name="Fungal Genet. Biol.">
        <title>Evolution of novel wood decay mechanisms in Agaricales revealed by the genome sequences of Fistulina hepatica and Cylindrobasidium torrendii.</title>
        <authorList>
            <person name="Floudas D."/>
            <person name="Held B.W."/>
            <person name="Riley R."/>
            <person name="Nagy L.G."/>
            <person name="Koehler G."/>
            <person name="Ransdell A.S."/>
            <person name="Younus H."/>
            <person name="Chow J."/>
            <person name="Chiniquy J."/>
            <person name="Lipzen A."/>
            <person name="Tritt A."/>
            <person name="Sun H."/>
            <person name="Haridas S."/>
            <person name="LaButti K."/>
            <person name="Ohm R.A."/>
            <person name="Kues U."/>
            <person name="Blanchette R.A."/>
            <person name="Grigoriev I.V."/>
            <person name="Minto R.E."/>
            <person name="Hibbett D.S."/>
        </authorList>
    </citation>
    <scope>NUCLEOTIDE SEQUENCE [LARGE SCALE GENOMIC DNA]</scope>
    <source>
        <strain evidence="6 7">ATCC 64428</strain>
    </source>
</reference>